<comment type="caution">
    <text evidence="1">The sequence shown here is derived from an EMBL/GenBank/DDBJ whole genome shotgun (WGS) entry which is preliminary data.</text>
</comment>
<evidence type="ECO:0000313" key="1">
    <source>
        <dbReference type="EMBL" id="GHE16735.1"/>
    </source>
</evidence>
<accession>A0ABQ3HIH6</accession>
<keyword evidence="2" id="KW-1185">Reference proteome</keyword>
<reference evidence="2" key="1">
    <citation type="journal article" date="2019" name="Int. J. Syst. Evol. Microbiol.">
        <title>The Global Catalogue of Microorganisms (GCM) 10K type strain sequencing project: providing services to taxonomists for standard genome sequencing and annotation.</title>
        <authorList>
            <consortium name="The Broad Institute Genomics Platform"/>
            <consortium name="The Broad Institute Genome Sequencing Center for Infectious Disease"/>
            <person name="Wu L."/>
            <person name="Ma J."/>
        </authorList>
    </citation>
    <scope>NUCLEOTIDE SEQUENCE [LARGE SCALE GENOMIC DNA]</scope>
    <source>
        <strain evidence="2">CGMCC 1.12791</strain>
    </source>
</reference>
<dbReference type="Proteomes" id="UP000597341">
    <property type="component" value="Unassembled WGS sequence"/>
</dbReference>
<organism evidence="1 2">
    <name type="scientific">Nocardioides flavus</name>
    <name type="common">ex Wang et al. 2016</name>
    <dbReference type="NCBI Taxonomy" id="2058780"/>
    <lineage>
        <taxon>Bacteria</taxon>
        <taxon>Bacillati</taxon>
        <taxon>Actinomycetota</taxon>
        <taxon>Actinomycetes</taxon>
        <taxon>Propionibacteriales</taxon>
        <taxon>Nocardioidaceae</taxon>
        <taxon>Nocardioides</taxon>
    </lineage>
</organism>
<sequence length="125" mass="13823">MGTQTEWPPGLIWATRGRVWGFTILVTAGLSDPLRHYELAFDGGAEEPTVYRRTSAGVALRFPDPDRRRDGSGRVIPHEFVLLGNLADDVQSLDDGVRTVWPVVEATYARVWDAVSPPPANLPRV</sequence>
<gene>
    <name evidence="1" type="ORF">GCM10011376_13450</name>
</gene>
<name>A0ABQ3HIH6_9ACTN</name>
<protein>
    <submittedName>
        <fullName evidence="1">Uncharacterized protein</fullName>
    </submittedName>
</protein>
<proteinExistence type="predicted"/>
<evidence type="ECO:0000313" key="2">
    <source>
        <dbReference type="Proteomes" id="UP000597341"/>
    </source>
</evidence>
<dbReference type="EMBL" id="BNAD01000002">
    <property type="protein sequence ID" value="GHE16735.1"/>
    <property type="molecule type" value="Genomic_DNA"/>
</dbReference>